<dbReference type="Proteomes" id="UP000253790">
    <property type="component" value="Chromosome"/>
</dbReference>
<name>A0A345NR86_9MICO</name>
<keyword evidence="1" id="KW-0732">Signal</keyword>
<evidence type="ECO:0000256" key="1">
    <source>
        <dbReference type="SAM" id="SignalP"/>
    </source>
</evidence>
<gene>
    <name evidence="2" type="ORF">DV701_16775</name>
</gene>
<keyword evidence="3" id="KW-1185">Reference proteome</keyword>
<proteinExistence type="predicted"/>
<dbReference type="OrthoDB" id="3726412at2"/>
<accession>A0A345NR86</accession>
<dbReference type="KEGG" id="orn:DV701_16775"/>
<dbReference type="AlphaFoldDB" id="A0A345NR86"/>
<evidence type="ECO:0000313" key="3">
    <source>
        <dbReference type="Proteomes" id="UP000253790"/>
    </source>
</evidence>
<evidence type="ECO:0000313" key="2">
    <source>
        <dbReference type="EMBL" id="AXH97544.1"/>
    </source>
</evidence>
<feature type="signal peptide" evidence="1">
    <location>
        <begin position="1"/>
        <end position="22"/>
    </location>
</feature>
<dbReference type="EMBL" id="CP031229">
    <property type="protein sequence ID" value="AXH97544.1"/>
    <property type="molecule type" value="Genomic_DNA"/>
</dbReference>
<feature type="chain" id="PRO_5038859931" description="Secreted protein" evidence="1">
    <location>
        <begin position="23"/>
        <end position="210"/>
    </location>
</feature>
<protein>
    <recommendedName>
        <fullName evidence="4">Secreted protein</fullName>
    </recommendedName>
</protein>
<sequence>MARRTAYLTVVVALLVTGCSGTEPPAAPSDPAVTPGEWDGPATREEYLTELAEIHGIEDPPPVEIVQEIAQDDDGLRLIAECYAEHGWPSTFDGDGIVTEGIPPEQQEAFDLDRYICNASYPVAERYRSLSPEEHLRRWYTYLTTTYVPCVEALGYEISEPPTLETFLASGGSQWIPNEEVFRQSQAQDEDFTQVEEQCPQDMPLEMLEQ</sequence>
<organism evidence="2 3">
    <name type="scientific">Ornithinimicrobium avium</name>
    <dbReference type="NCBI Taxonomy" id="2283195"/>
    <lineage>
        <taxon>Bacteria</taxon>
        <taxon>Bacillati</taxon>
        <taxon>Actinomycetota</taxon>
        <taxon>Actinomycetes</taxon>
        <taxon>Micrococcales</taxon>
        <taxon>Ornithinimicrobiaceae</taxon>
        <taxon>Ornithinimicrobium</taxon>
    </lineage>
</organism>
<dbReference type="PROSITE" id="PS51257">
    <property type="entry name" value="PROKAR_LIPOPROTEIN"/>
    <property type="match status" value="1"/>
</dbReference>
<evidence type="ECO:0008006" key="4">
    <source>
        <dbReference type="Google" id="ProtNLM"/>
    </source>
</evidence>
<reference evidence="2 3" key="1">
    <citation type="submission" date="2018-07" db="EMBL/GenBank/DDBJ databases">
        <title>Complete genome sequencing of Ornithinimicrobium sp. AMA3305.</title>
        <authorList>
            <person name="Bae J.-W."/>
        </authorList>
    </citation>
    <scope>NUCLEOTIDE SEQUENCE [LARGE SCALE GENOMIC DNA]</scope>
    <source>
        <strain evidence="2 3">AMA3305</strain>
    </source>
</reference>